<dbReference type="Gene3D" id="1.20.1440.120">
    <property type="entry name" value="Recombination protein O, C-terminal domain"/>
    <property type="match status" value="1"/>
</dbReference>
<evidence type="ECO:0000256" key="5">
    <source>
        <dbReference type="ARBA" id="ARBA00023172"/>
    </source>
</evidence>
<evidence type="ECO:0000256" key="6">
    <source>
        <dbReference type="ARBA" id="ARBA00023204"/>
    </source>
</evidence>
<reference evidence="10 11" key="1">
    <citation type="journal article" date="2010" name="J. Bacteriol.">
        <title>Genome sequence of the oligotrophic marine Gammaproteobacterium HTCC2143, isolated from the Oregon Coast.</title>
        <authorList>
            <person name="Oh H.M."/>
            <person name="Kang I."/>
            <person name="Ferriera S."/>
            <person name="Giovannoni S.J."/>
            <person name="Cho J.C."/>
        </authorList>
    </citation>
    <scope>NUCLEOTIDE SEQUENCE [LARGE SCALE GENOMIC DNA]</scope>
    <source>
        <strain evidence="10 11">HTCC2143</strain>
    </source>
</reference>
<dbReference type="GO" id="GO:0006302">
    <property type="term" value="P:double-strand break repair"/>
    <property type="evidence" value="ECO:0007669"/>
    <property type="project" value="TreeGrafter"/>
</dbReference>
<dbReference type="STRING" id="247633.GP2143_08209"/>
<dbReference type="PANTHER" id="PTHR33991">
    <property type="entry name" value="DNA REPAIR PROTEIN RECO"/>
    <property type="match status" value="1"/>
</dbReference>
<comment type="caution">
    <text evidence="10">The sequence shown here is derived from an EMBL/GenBank/DDBJ whole genome shotgun (WGS) entry which is preliminary data.</text>
</comment>
<keyword evidence="5 8" id="KW-0233">DNA recombination</keyword>
<proteinExistence type="inferred from homology"/>
<dbReference type="Proteomes" id="UP000004931">
    <property type="component" value="Unassembled WGS sequence"/>
</dbReference>
<dbReference type="InterPro" id="IPR012340">
    <property type="entry name" value="NA-bd_OB-fold"/>
</dbReference>
<dbReference type="SUPFAM" id="SSF50249">
    <property type="entry name" value="Nucleic acid-binding proteins"/>
    <property type="match status" value="1"/>
</dbReference>
<dbReference type="InterPro" id="IPR003717">
    <property type="entry name" value="RecO"/>
</dbReference>
<dbReference type="Pfam" id="PF11967">
    <property type="entry name" value="RecO_N"/>
    <property type="match status" value="1"/>
</dbReference>
<keyword evidence="4 8" id="KW-0227">DNA damage</keyword>
<protein>
    <recommendedName>
        <fullName evidence="3 8">DNA repair protein RecO</fullName>
    </recommendedName>
    <alternativeName>
        <fullName evidence="7 8">Recombination protein O</fullName>
    </alternativeName>
</protein>
<evidence type="ECO:0000256" key="1">
    <source>
        <dbReference type="ARBA" id="ARBA00003065"/>
    </source>
</evidence>
<keyword evidence="6 8" id="KW-0234">DNA repair</keyword>
<evidence type="ECO:0000313" key="11">
    <source>
        <dbReference type="Proteomes" id="UP000004931"/>
    </source>
</evidence>
<comment type="similarity">
    <text evidence="2 8">Belongs to the RecO family.</text>
</comment>
<dbReference type="SUPFAM" id="SSF57863">
    <property type="entry name" value="ArfGap/RecO-like zinc finger"/>
    <property type="match status" value="1"/>
</dbReference>
<accession>A0YCJ9</accession>
<dbReference type="Gene3D" id="2.40.50.140">
    <property type="entry name" value="Nucleic acid-binding proteins"/>
    <property type="match status" value="1"/>
</dbReference>
<evidence type="ECO:0000256" key="7">
    <source>
        <dbReference type="ARBA" id="ARBA00033409"/>
    </source>
</evidence>
<evidence type="ECO:0000256" key="2">
    <source>
        <dbReference type="ARBA" id="ARBA00007452"/>
    </source>
</evidence>
<dbReference type="EMBL" id="AAVT01000003">
    <property type="protein sequence ID" value="EAW31518.1"/>
    <property type="molecule type" value="Genomic_DNA"/>
</dbReference>
<dbReference type="GO" id="GO:0006310">
    <property type="term" value="P:DNA recombination"/>
    <property type="evidence" value="ECO:0007669"/>
    <property type="project" value="UniProtKB-UniRule"/>
</dbReference>
<evidence type="ECO:0000256" key="8">
    <source>
        <dbReference type="HAMAP-Rule" id="MF_00201"/>
    </source>
</evidence>
<dbReference type="eggNOG" id="COG1381">
    <property type="taxonomic scope" value="Bacteria"/>
</dbReference>
<dbReference type="AlphaFoldDB" id="A0YCJ9"/>
<dbReference type="PANTHER" id="PTHR33991:SF1">
    <property type="entry name" value="DNA REPAIR PROTEIN RECO"/>
    <property type="match status" value="1"/>
</dbReference>
<dbReference type="HAMAP" id="MF_00201">
    <property type="entry name" value="RecO"/>
    <property type="match status" value="1"/>
</dbReference>
<dbReference type="Pfam" id="PF02565">
    <property type="entry name" value="RecO_C"/>
    <property type="match status" value="1"/>
</dbReference>
<evidence type="ECO:0000256" key="3">
    <source>
        <dbReference type="ARBA" id="ARBA00021310"/>
    </source>
</evidence>
<sequence length="239" mass="27070">MRIESQPAYILHTRNFRDSSLIVDFLSADYGRVSGVVKGVRATSKSAKQRRGLSQPFVPLLISWSGKSDLKTIIQMEPRGAPLQLQGKRLFSGLYVNELLSRLLQQDDQHTAIYTLYEWIAKCLVGDSEIDIVLRQFELQLMEYLGYGLDFTQEAETDNPIIPDRYYVYRAGEGLFAVPDAELASRGHLVNRTFQGEDLLAIASGAFTDNARHVAKLICRQALRLHLGEKPLKSRELFH</sequence>
<gene>
    <name evidence="8 10" type="primary">recO</name>
    <name evidence="10" type="ORF">GP2143_08209</name>
</gene>
<dbReference type="InterPro" id="IPR022572">
    <property type="entry name" value="DNA_rep/recomb_RecO_N"/>
</dbReference>
<dbReference type="OrthoDB" id="9804792at2"/>
<organism evidence="10 11">
    <name type="scientific">marine gamma proteobacterium HTCC2143</name>
    <dbReference type="NCBI Taxonomy" id="247633"/>
    <lineage>
        <taxon>Bacteria</taxon>
        <taxon>Pseudomonadati</taxon>
        <taxon>Pseudomonadota</taxon>
        <taxon>Gammaproteobacteria</taxon>
        <taxon>Cellvibrionales</taxon>
        <taxon>Spongiibacteraceae</taxon>
        <taxon>BD1-7 clade</taxon>
    </lineage>
</organism>
<evidence type="ECO:0000313" key="10">
    <source>
        <dbReference type="EMBL" id="EAW31518.1"/>
    </source>
</evidence>
<comment type="function">
    <text evidence="1 8">Involved in DNA repair and RecF pathway recombination.</text>
</comment>
<evidence type="ECO:0000259" key="9">
    <source>
        <dbReference type="Pfam" id="PF11967"/>
    </source>
</evidence>
<name>A0YCJ9_9GAMM</name>
<feature type="domain" description="DNA replication/recombination mediator RecO N-terminal" evidence="9">
    <location>
        <begin position="1"/>
        <end position="78"/>
    </location>
</feature>
<dbReference type="GO" id="GO:0043590">
    <property type="term" value="C:bacterial nucleoid"/>
    <property type="evidence" value="ECO:0007669"/>
    <property type="project" value="TreeGrafter"/>
</dbReference>
<keyword evidence="11" id="KW-1185">Reference proteome</keyword>
<dbReference type="InterPro" id="IPR037278">
    <property type="entry name" value="ARFGAP/RecO"/>
</dbReference>
<dbReference type="InterPro" id="IPR042242">
    <property type="entry name" value="RecO_C"/>
</dbReference>
<dbReference type="NCBIfam" id="TIGR00613">
    <property type="entry name" value="reco"/>
    <property type="match status" value="1"/>
</dbReference>
<evidence type="ECO:0000256" key="4">
    <source>
        <dbReference type="ARBA" id="ARBA00022763"/>
    </source>
</evidence>